<dbReference type="OrthoDB" id="8252847at2"/>
<dbReference type="AlphaFoldDB" id="A0A6N8DJ07"/>
<keyword evidence="1" id="KW-0732">Signal</keyword>
<organism evidence="2 3">
    <name type="scientific">Rhodoblastus acidophilus</name>
    <name type="common">Rhodopseudomonas acidophila</name>
    <dbReference type="NCBI Taxonomy" id="1074"/>
    <lineage>
        <taxon>Bacteria</taxon>
        <taxon>Pseudomonadati</taxon>
        <taxon>Pseudomonadota</taxon>
        <taxon>Alphaproteobacteria</taxon>
        <taxon>Hyphomicrobiales</taxon>
        <taxon>Rhodoblastaceae</taxon>
        <taxon>Rhodoblastus</taxon>
    </lineage>
</organism>
<gene>
    <name evidence="2" type="ORF">GJ654_05725</name>
</gene>
<dbReference type="Proteomes" id="UP000439113">
    <property type="component" value="Unassembled WGS sequence"/>
</dbReference>
<feature type="signal peptide" evidence="1">
    <location>
        <begin position="1"/>
        <end position="25"/>
    </location>
</feature>
<proteinExistence type="predicted"/>
<reference evidence="2 3" key="1">
    <citation type="submission" date="2019-11" db="EMBL/GenBank/DDBJ databases">
        <title>Whole-genome sequence of a Rhodoblastus acidophilus DSM 142.</title>
        <authorList>
            <person name="Kyndt J.A."/>
            <person name="Meyer T.E."/>
        </authorList>
    </citation>
    <scope>NUCLEOTIDE SEQUENCE [LARGE SCALE GENOMIC DNA]</scope>
    <source>
        <strain evidence="2 3">DSM 142</strain>
    </source>
</reference>
<evidence type="ECO:0000313" key="3">
    <source>
        <dbReference type="Proteomes" id="UP000439113"/>
    </source>
</evidence>
<evidence type="ECO:0000313" key="2">
    <source>
        <dbReference type="EMBL" id="MTV30490.1"/>
    </source>
</evidence>
<protein>
    <submittedName>
        <fullName evidence="2">Uncharacterized protein</fullName>
    </submittedName>
</protein>
<sequence length="63" mass="7384">MKIVKIAVFAATLFGVSLATDTAYAGCYRMGETGYHWYRHCVGPSFLYPHHRRCHYRHGCRYR</sequence>
<name>A0A6N8DJ07_RHOAC</name>
<accession>A0A6N8DJ07</accession>
<evidence type="ECO:0000256" key="1">
    <source>
        <dbReference type="SAM" id="SignalP"/>
    </source>
</evidence>
<comment type="caution">
    <text evidence="2">The sequence shown here is derived from an EMBL/GenBank/DDBJ whole genome shotgun (WGS) entry which is preliminary data.</text>
</comment>
<feature type="chain" id="PRO_5026908153" evidence="1">
    <location>
        <begin position="26"/>
        <end position="63"/>
    </location>
</feature>
<dbReference type="RefSeq" id="WP_155445145.1">
    <property type="nucleotide sequence ID" value="NZ_JAOQNR010000003.1"/>
</dbReference>
<dbReference type="EMBL" id="WNKS01000003">
    <property type="protein sequence ID" value="MTV30490.1"/>
    <property type="molecule type" value="Genomic_DNA"/>
</dbReference>